<dbReference type="RefSeq" id="WP_380856858.1">
    <property type="nucleotide sequence ID" value="NZ_JBHRXV010000003.1"/>
</dbReference>
<keyword evidence="2" id="KW-1185">Reference proteome</keyword>
<sequence>MAYLSIDPELLQRVRVAIASQPDGNPQFGRLADVGRERLRIHIERLFYGGEIAADCRVQGGCLDLSVRRLTPYGVLAMHAGLSRDPSAARRTA</sequence>
<reference evidence="2" key="1">
    <citation type="journal article" date="2019" name="Int. J. Syst. Evol. Microbiol.">
        <title>The Global Catalogue of Microorganisms (GCM) 10K type strain sequencing project: providing services to taxonomists for standard genome sequencing and annotation.</title>
        <authorList>
            <consortium name="The Broad Institute Genomics Platform"/>
            <consortium name="The Broad Institute Genome Sequencing Center for Infectious Disease"/>
            <person name="Wu L."/>
            <person name="Ma J."/>
        </authorList>
    </citation>
    <scope>NUCLEOTIDE SEQUENCE [LARGE SCALE GENOMIC DNA]</scope>
    <source>
        <strain evidence="2">KCTC 42644</strain>
    </source>
</reference>
<protein>
    <submittedName>
        <fullName evidence="1">Uncharacterized protein</fullName>
    </submittedName>
</protein>
<evidence type="ECO:0000313" key="2">
    <source>
        <dbReference type="Proteomes" id="UP001595615"/>
    </source>
</evidence>
<dbReference type="EMBL" id="JBHRXV010000003">
    <property type="protein sequence ID" value="MFC3711597.1"/>
    <property type="molecule type" value="Genomic_DNA"/>
</dbReference>
<proteinExistence type="predicted"/>
<organism evidence="1 2">
    <name type="scientific">Sphingoaurantiacus capsulatus</name>
    <dbReference type="NCBI Taxonomy" id="1771310"/>
    <lineage>
        <taxon>Bacteria</taxon>
        <taxon>Pseudomonadati</taxon>
        <taxon>Pseudomonadota</taxon>
        <taxon>Alphaproteobacteria</taxon>
        <taxon>Sphingomonadales</taxon>
        <taxon>Sphingosinicellaceae</taxon>
        <taxon>Sphingoaurantiacus</taxon>
    </lineage>
</organism>
<accession>A0ABV7X6G0</accession>
<evidence type="ECO:0000313" key="1">
    <source>
        <dbReference type="EMBL" id="MFC3711597.1"/>
    </source>
</evidence>
<name>A0ABV7X6G0_9SPHN</name>
<dbReference type="Proteomes" id="UP001595615">
    <property type="component" value="Unassembled WGS sequence"/>
</dbReference>
<comment type="caution">
    <text evidence="1">The sequence shown here is derived from an EMBL/GenBank/DDBJ whole genome shotgun (WGS) entry which is preliminary data.</text>
</comment>
<gene>
    <name evidence="1" type="ORF">ACFOMD_03380</name>
</gene>